<dbReference type="AlphaFoldDB" id="A0A9Q1DJN7"/>
<feature type="region of interest" description="Disordered" evidence="14">
    <location>
        <begin position="353"/>
        <end position="461"/>
    </location>
</feature>
<dbReference type="PANTHER" id="PTHR10555">
    <property type="entry name" value="SORTING NEXIN"/>
    <property type="match status" value="1"/>
</dbReference>
<evidence type="ECO:0000256" key="6">
    <source>
        <dbReference type="ARBA" id="ARBA00022553"/>
    </source>
</evidence>
<keyword evidence="6" id="KW-0597">Phosphoprotein</keyword>
<evidence type="ECO:0000256" key="8">
    <source>
        <dbReference type="ARBA" id="ARBA00022927"/>
    </source>
</evidence>
<feature type="region of interest" description="Disordered" evidence="14">
    <location>
        <begin position="664"/>
        <end position="687"/>
    </location>
</feature>
<dbReference type="PROSITE" id="PS50195">
    <property type="entry name" value="PX"/>
    <property type="match status" value="1"/>
</dbReference>
<dbReference type="GO" id="GO:0005829">
    <property type="term" value="C:cytosol"/>
    <property type="evidence" value="ECO:0007669"/>
    <property type="project" value="GOC"/>
</dbReference>
<dbReference type="Gene3D" id="1.20.1270.60">
    <property type="entry name" value="Arfaptin homology (AH) domain/BAR domain"/>
    <property type="match status" value="1"/>
</dbReference>
<evidence type="ECO:0000256" key="11">
    <source>
        <dbReference type="ARBA" id="ARBA00023273"/>
    </source>
</evidence>
<feature type="compositionally biased region" description="Low complexity" evidence="14">
    <location>
        <begin position="242"/>
        <end position="258"/>
    </location>
</feature>
<dbReference type="GO" id="GO:0031901">
    <property type="term" value="C:early endosome membrane"/>
    <property type="evidence" value="ECO:0007669"/>
    <property type="project" value="UniProtKB-SubCell"/>
</dbReference>
<feature type="compositionally biased region" description="Polar residues" evidence="14">
    <location>
        <begin position="664"/>
        <end position="679"/>
    </location>
</feature>
<feature type="region of interest" description="Disordered" evidence="14">
    <location>
        <begin position="169"/>
        <end position="292"/>
    </location>
</feature>
<evidence type="ECO:0000256" key="4">
    <source>
        <dbReference type="ARBA" id="ARBA00020435"/>
    </source>
</evidence>
<keyword evidence="17" id="KW-1185">Reference proteome</keyword>
<dbReference type="Pfam" id="PF00787">
    <property type="entry name" value="PX"/>
    <property type="match status" value="1"/>
</dbReference>
<keyword evidence="9" id="KW-0007">Acetylation</keyword>
<comment type="caution">
    <text evidence="16">The sequence shown here is derived from an EMBL/GenBank/DDBJ whole genome shotgun (WGS) entry which is preliminary data.</text>
</comment>
<dbReference type="FunFam" id="1.20.1270.60:FF:000012">
    <property type="entry name" value="Sorting nexin 2"/>
    <property type="match status" value="1"/>
</dbReference>
<dbReference type="SUPFAM" id="SSF64268">
    <property type="entry name" value="PX domain"/>
    <property type="match status" value="1"/>
</dbReference>
<protein>
    <recommendedName>
        <fullName evidence="4">Sorting nexin-2</fullName>
    </recommendedName>
</protein>
<evidence type="ECO:0000256" key="12">
    <source>
        <dbReference type="ARBA" id="ARBA00045620"/>
    </source>
</evidence>
<evidence type="ECO:0000256" key="10">
    <source>
        <dbReference type="ARBA" id="ARBA00023136"/>
    </source>
</evidence>
<dbReference type="PANTHER" id="PTHR10555:SF129">
    <property type="entry name" value="SORTING NEXIN-1"/>
    <property type="match status" value="1"/>
</dbReference>
<feature type="coiled-coil region" evidence="13">
    <location>
        <begin position="992"/>
        <end position="1019"/>
    </location>
</feature>
<dbReference type="InterPro" id="IPR001683">
    <property type="entry name" value="PX_dom"/>
</dbReference>
<name>A0A9Q1DJN7_CONCO</name>
<comment type="function">
    <text evidence="12">Involved in several stages of intracellular trafficking. Interacts with membranes containing phosphatidylinositol 3-phosphate (PtdIns(3P)) or phosphatidylinositol 3,5-bisphosphate (PtdIns(3,5)P2). Acts in part as component of the retromer membrane-deforming SNX-BAR subcomplex. The SNX-BAR retromer mediates retrograde transport of cargo proteins from endosomes to the trans-Golgi network (TGN) and is involved in endosome-to-plasma membrane transport for cargo protein recycling. The SNX-BAR subcomplex functions to deform the donor membrane into a tubular profile called endosome-to-TGN transport carrier (ETC). Can sense membrane curvature and has in vitro vesicle-to-membrane remodeling activity. Required for retrograde endosome-to-TGN transport of TGN38. Promotes KALRN- and RHOG-dependent but retromer-independent membrane remodeling such as lamellipodium formation; the function is dependent on GEF activity of KALRN.</text>
</comment>
<keyword evidence="10" id="KW-0472">Membrane</keyword>
<dbReference type="Pfam" id="PF09325">
    <property type="entry name" value="Vps5"/>
    <property type="match status" value="1"/>
</dbReference>
<evidence type="ECO:0000259" key="15">
    <source>
        <dbReference type="PROSITE" id="PS50195"/>
    </source>
</evidence>
<keyword evidence="13" id="KW-0175">Coiled coil</keyword>
<dbReference type="FunFam" id="3.30.1520.10:FF:000016">
    <property type="entry name" value="Sorting nexin 2"/>
    <property type="match status" value="1"/>
</dbReference>
<organism evidence="16 17">
    <name type="scientific">Conger conger</name>
    <name type="common">Conger eel</name>
    <name type="synonym">Muraena conger</name>
    <dbReference type="NCBI Taxonomy" id="82655"/>
    <lineage>
        <taxon>Eukaryota</taxon>
        <taxon>Metazoa</taxon>
        <taxon>Chordata</taxon>
        <taxon>Craniata</taxon>
        <taxon>Vertebrata</taxon>
        <taxon>Euteleostomi</taxon>
        <taxon>Actinopterygii</taxon>
        <taxon>Neopterygii</taxon>
        <taxon>Teleostei</taxon>
        <taxon>Anguilliformes</taxon>
        <taxon>Congridae</taxon>
        <taxon>Conger</taxon>
    </lineage>
</organism>
<dbReference type="GO" id="GO:0015031">
    <property type="term" value="P:protein transport"/>
    <property type="evidence" value="ECO:0007669"/>
    <property type="project" value="UniProtKB-KW"/>
</dbReference>
<evidence type="ECO:0000256" key="1">
    <source>
        <dbReference type="ARBA" id="ARBA00004469"/>
    </source>
</evidence>
<sequence>MAANAERSSPRFSEEQDEPDAEIVDGDSGEIFDIFGTSKPLETRTEPFESPSDVFSVANAGIPSELPVDISNESSPDISTEPPAVIPSEPPADASSKPLANILSEPPVDIFSEPLADISSEPLADISSQPLADISSQPLSDILSEPPVDIFGEPLADISSQPLAEISSQPLSDILSEPPVDIFGEPLADASSESLADASSESLADASSESLADTSSESLADISSEPFADIFSEPLADTSSEPVADISSDSPVDISSAPLLDISNEPPADISSEPLAAISSEPVADTPSEPVADILGEPVADILGESPVDISSQLLADTPSELVADVLSESPVDISSAPLLDISSETLDDISNKPLADISTELPEDIHSEPPVDASSEQHVETCCAPPASSPSEPPVDISSEPIPDIFTEPPGDISNKQPDENSNEILADITSEPPVNISIESLDDDPLVGVSSEPPGEISNDQLADAFSELEVDLSSKVLSDIASEAPTDITCEPLADVSGEPLADISSAPSPGVFTDPLADISGVSPPGVFTDPLADISGEPLADISSASPPGVLTDPLADISGEPLADISSASPPCVFTDPLADITAEIPSQPQPPAVTSSDSSEPLADIFSEEGVATNSIVSKALSMQTEEEVQDIFTEATVELSLDSAHDVQKMEVSNVPTLFDPSSDTPATADSPQEEEESTDAFEVNITVTNPEKVGDGMNAYMAYKVSTQTTLAVFYSHAFTVSRRFSDFLALYEKLTEKHSQNGYLVPPPPEKSILGMTKLKVGKEDSSSAEFVERRRAALERYLLRVVSHPSLIQDPDVLEFLEKEEFPRPVRNTLTGAGIWKMISRATEAISRMTMKMEESDAWFEQKMQHVESEDLRLRKLHAIVGSMVTHRKEMSGSTAQFAKSVAVLGSSEDNTALSCVLTQLAELEAQVEQLQQDQAISDYSILAELLTDNIRLLGALRNCFDQRIQVWQHWQNAQNTLQKQREVEAKLQWANKPDKLQLAKDEIAEWESKVSQYEREFEKISATVRNEVLWFEKEKARDFKTQILRYLESLLHSEQQVMKHWETFLPEAKAIA</sequence>
<evidence type="ECO:0000256" key="5">
    <source>
        <dbReference type="ARBA" id="ARBA00022448"/>
    </source>
</evidence>
<dbReference type="Gene3D" id="3.30.1520.10">
    <property type="entry name" value="Phox-like domain"/>
    <property type="match status" value="1"/>
</dbReference>
<dbReference type="GO" id="GO:0034498">
    <property type="term" value="P:early endosome to Golgi transport"/>
    <property type="evidence" value="ECO:0007669"/>
    <property type="project" value="TreeGrafter"/>
</dbReference>
<dbReference type="EMBL" id="JAFJMO010000007">
    <property type="protein sequence ID" value="KAJ8272151.1"/>
    <property type="molecule type" value="Genomic_DNA"/>
</dbReference>
<feature type="region of interest" description="Disordered" evidence="14">
    <location>
        <begin position="1"/>
        <end position="101"/>
    </location>
</feature>
<feature type="compositionally biased region" description="Basic and acidic residues" evidence="14">
    <location>
        <begin position="364"/>
        <end position="380"/>
    </location>
</feature>
<evidence type="ECO:0000313" key="17">
    <source>
        <dbReference type="Proteomes" id="UP001152803"/>
    </source>
</evidence>
<keyword evidence="5" id="KW-0813">Transport</keyword>
<evidence type="ECO:0000256" key="3">
    <source>
        <dbReference type="ARBA" id="ARBA00010883"/>
    </source>
</evidence>
<evidence type="ECO:0000256" key="13">
    <source>
        <dbReference type="SAM" id="Coils"/>
    </source>
</evidence>
<dbReference type="InterPro" id="IPR027267">
    <property type="entry name" value="AH/BAR_dom_sf"/>
</dbReference>
<feature type="compositionally biased region" description="Acidic residues" evidence="14">
    <location>
        <begin position="15"/>
        <end position="30"/>
    </location>
</feature>
<proteinExistence type="inferred from homology"/>
<evidence type="ECO:0000256" key="7">
    <source>
        <dbReference type="ARBA" id="ARBA00022753"/>
    </source>
</evidence>
<feature type="compositionally biased region" description="Low complexity" evidence="14">
    <location>
        <begin position="187"/>
        <end position="221"/>
    </location>
</feature>
<feature type="region of interest" description="Disordered" evidence="14">
    <location>
        <begin position="589"/>
        <end position="608"/>
    </location>
</feature>
<dbReference type="InterPro" id="IPR036871">
    <property type="entry name" value="PX_dom_sf"/>
</dbReference>
<evidence type="ECO:0000256" key="9">
    <source>
        <dbReference type="ARBA" id="ARBA00022990"/>
    </source>
</evidence>
<dbReference type="SMART" id="SM00312">
    <property type="entry name" value="PX"/>
    <property type="match status" value="1"/>
</dbReference>
<accession>A0A9Q1DJN7</accession>
<keyword evidence="7" id="KW-0967">Endosome</keyword>
<gene>
    <name evidence="16" type="ORF">COCON_G00110100</name>
</gene>
<comment type="subcellular location">
    <subcellularLocation>
        <location evidence="2">Cell projection</location>
        <location evidence="2">Lamellipodium</location>
    </subcellularLocation>
    <subcellularLocation>
        <location evidence="1">Early endosome membrane</location>
        <topology evidence="1">Peripheral membrane protein</topology>
        <orientation evidence="1">Cytoplasmic side</orientation>
    </subcellularLocation>
</comment>
<comment type="similarity">
    <text evidence="3">Belongs to the sorting nexin family.</text>
</comment>
<evidence type="ECO:0000256" key="2">
    <source>
        <dbReference type="ARBA" id="ARBA00004510"/>
    </source>
</evidence>
<evidence type="ECO:0000256" key="14">
    <source>
        <dbReference type="SAM" id="MobiDB-lite"/>
    </source>
</evidence>
<dbReference type="OrthoDB" id="271164at2759"/>
<dbReference type="InterPro" id="IPR015404">
    <property type="entry name" value="Vps5_C"/>
</dbReference>
<evidence type="ECO:0000313" key="16">
    <source>
        <dbReference type="EMBL" id="KAJ8272151.1"/>
    </source>
</evidence>
<dbReference type="Proteomes" id="UP001152803">
    <property type="component" value="Unassembled WGS sequence"/>
</dbReference>
<feature type="domain" description="PX" evidence="15">
    <location>
        <begin position="690"/>
        <end position="819"/>
    </location>
</feature>
<dbReference type="GO" id="GO:0030027">
    <property type="term" value="C:lamellipodium"/>
    <property type="evidence" value="ECO:0007669"/>
    <property type="project" value="UniProtKB-SubCell"/>
</dbReference>
<keyword evidence="11" id="KW-0966">Cell projection</keyword>
<reference evidence="16" key="1">
    <citation type="journal article" date="2023" name="Science">
        <title>Genome structures resolve the early diversification of teleost fishes.</title>
        <authorList>
            <person name="Parey E."/>
            <person name="Louis A."/>
            <person name="Montfort J."/>
            <person name="Bouchez O."/>
            <person name="Roques C."/>
            <person name="Iampietro C."/>
            <person name="Lluch J."/>
            <person name="Castinel A."/>
            <person name="Donnadieu C."/>
            <person name="Desvignes T."/>
            <person name="Floi Bucao C."/>
            <person name="Jouanno E."/>
            <person name="Wen M."/>
            <person name="Mejri S."/>
            <person name="Dirks R."/>
            <person name="Jansen H."/>
            <person name="Henkel C."/>
            <person name="Chen W.J."/>
            <person name="Zahm M."/>
            <person name="Cabau C."/>
            <person name="Klopp C."/>
            <person name="Thompson A.W."/>
            <person name="Robinson-Rechavi M."/>
            <person name="Braasch I."/>
            <person name="Lecointre G."/>
            <person name="Bobe J."/>
            <person name="Postlethwait J.H."/>
            <person name="Berthelot C."/>
            <person name="Roest Crollius H."/>
            <person name="Guiguen Y."/>
        </authorList>
    </citation>
    <scope>NUCLEOTIDE SEQUENCE</scope>
    <source>
        <strain evidence="16">Concon-B</strain>
    </source>
</reference>
<dbReference type="GO" id="GO:0035091">
    <property type="term" value="F:phosphatidylinositol binding"/>
    <property type="evidence" value="ECO:0007669"/>
    <property type="project" value="InterPro"/>
</dbReference>
<keyword evidence="8" id="KW-0653">Protein transport</keyword>